<protein>
    <submittedName>
        <fullName evidence="2">Uncharacterized protein</fullName>
    </submittedName>
</protein>
<evidence type="ECO:0000256" key="1">
    <source>
        <dbReference type="SAM" id="MobiDB-lite"/>
    </source>
</evidence>
<sequence length="53" mass="6078">MSLWNADDYRAAAASATHRDTRRALAEEADRLDRREEARRETTSTTILITITK</sequence>
<evidence type="ECO:0000313" key="3">
    <source>
        <dbReference type="Proteomes" id="UP001325719"/>
    </source>
</evidence>
<reference evidence="2 3" key="1">
    <citation type="submission" date="2023-12" db="EMBL/GenBank/DDBJ databases">
        <authorList>
            <person name="Wang F."/>
            <person name="Yu X."/>
            <person name="Gao C."/>
        </authorList>
    </citation>
    <scope>NUCLEOTIDE SEQUENCE [LARGE SCALE GENOMIC DNA]</scope>
</reference>
<dbReference type="Proteomes" id="UP001325719">
    <property type="component" value="Segment"/>
</dbReference>
<evidence type="ECO:0000313" key="2">
    <source>
        <dbReference type="EMBL" id="WQY99784.1"/>
    </source>
</evidence>
<keyword evidence="3" id="KW-1185">Reference proteome</keyword>
<dbReference type="EMBL" id="OR941552">
    <property type="protein sequence ID" value="WQY99784.1"/>
    <property type="molecule type" value="Genomic_DNA"/>
</dbReference>
<organism evidence="2 3">
    <name type="scientific">Microbacterium phage MO526</name>
    <dbReference type="NCBI Taxonomy" id="3108092"/>
    <lineage>
        <taxon>Viruses</taxon>
        <taxon>Duplodnaviria</taxon>
        <taxon>Heunggongvirae</taxon>
        <taxon>Uroviricota</taxon>
        <taxon>Caudoviricetes</taxon>
        <taxon>Kutznervirinae</taxon>
        <taxon>Kozievirus</taxon>
        <taxon>Kozievirus MO526</taxon>
    </lineage>
</organism>
<accession>A0ABZ0ZYG1</accession>
<feature type="compositionally biased region" description="Basic and acidic residues" evidence="1">
    <location>
        <begin position="17"/>
        <end position="42"/>
    </location>
</feature>
<proteinExistence type="predicted"/>
<feature type="region of interest" description="Disordered" evidence="1">
    <location>
        <begin position="15"/>
        <end position="45"/>
    </location>
</feature>
<name>A0ABZ0ZYG1_9CAUD</name>